<evidence type="ECO:0000313" key="1">
    <source>
        <dbReference type="EMBL" id="ADU26713.1"/>
    </source>
</evidence>
<sequence length="96" mass="9880">MDGTFHVTLGTPIGPQRGTITFVDNNGSLSGTIRAMGETNDFTGSSNGNTFRISGVLNAGFLRIRYTAQGTVSGNTLRGTATTSAGVFQMSGTKTG</sequence>
<protein>
    <recommendedName>
        <fullName evidence="3">DUF3224 domain-containing protein</fullName>
    </recommendedName>
</protein>
<dbReference type="AlphaFoldDB" id="E6U507"/>
<organism evidence="1 2">
    <name type="scientific">Ethanoligenens harbinense (strain DSM 18485 / JCM 12961 / CGMCC 1.5033 / YUAN-3)</name>
    <dbReference type="NCBI Taxonomy" id="663278"/>
    <lineage>
        <taxon>Bacteria</taxon>
        <taxon>Bacillati</taxon>
        <taxon>Bacillota</taxon>
        <taxon>Clostridia</taxon>
        <taxon>Eubacteriales</taxon>
        <taxon>Oscillospiraceae</taxon>
        <taxon>Ethanoligenens</taxon>
    </lineage>
</organism>
<name>E6U507_ETHHY</name>
<dbReference type="KEGG" id="eha:Ethha_1162"/>
<accession>E6U507</accession>
<evidence type="ECO:0008006" key="3">
    <source>
        <dbReference type="Google" id="ProtNLM"/>
    </source>
</evidence>
<dbReference type="EMBL" id="CP002400">
    <property type="protein sequence ID" value="ADU26713.1"/>
    <property type="molecule type" value="Genomic_DNA"/>
</dbReference>
<dbReference type="Proteomes" id="UP000001551">
    <property type="component" value="Chromosome"/>
</dbReference>
<reference evidence="1 2" key="1">
    <citation type="submission" date="2010-12" db="EMBL/GenBank/DDBJ databases">
        <title>Complete sequence of Ethanoligenens harbinense YUAN-3.</title>
        <authorList>
            <person name="Lucas S."/>
            <person name="Copeland A."/>
            <person name="Lapidus A."/>
            <person name="Cheng J.-F."/>
            <person name="Bruce D."/>
            <person name="Goodwin L."/>
            <person name="Pitluck S."/>
            <person name="Chertkov O."/>
            <person name="Misra M."/>
            <person name="Detter J.C."/>
            <person name="Han C."/>
            <person name="Tapia R."/>
            <person name="Land M."/>
            <person name="Hauser L."/>
            <person name="Jeffries C."/>
            <person name="Kyrpides N."/>
            <person name="Ivanova N."/>
            <person name="Mikhailova N."/>
            <person name="Wang A."/>
            <person name="Mouttaki H."/>
            <person name="He Z."/>
            <person name="Zhou J."/>
            <person name="Hemme C.L."/>
            <person name="Woyke T."/>
        </authorList>
    </citation>
    <scope>NUCLEOTIDE SEQUENCE [LARGE SCALE GENOMIC DNA]</scope>
    <source>
        <strain evidence="2">DSM 18485 / JCM 12961 / CGMCC 1.5033 / YUAN-3</strain>
    </source>
</reference>
<proteinExistence type="predicted"/>
<dbReference type="eggNOG" id="ENOG50337HI">
    <property type="taxonomic scope" value="Bacteria"/>
</dbReference>
<evidence type="ECO:0000313" key="2">
    <source>
        <dbReference type="Proteomes" id="UP000001551"/>
    </source>
</evidence>
<dbReference type="HOGENOM" id="CLU_181353_0_0_9"/>
<dbReference type="STRING" id="663278.Ethha_1162"/>
<keyword evidence="2" id="KW-1185">Reference proteome</keyword>
<gene>
    <name evidence="1" type="ordered locus">Ethha_1162</name>
</gene>
<dbReference type="RefSeq" id="WP_013485074.1">
    <property type="nucleotide sequence ID" value="NC_014828.1"/>
</dbReference>